<organism evidence="1 2">
    <name type="scientific">Melia azedarach</name>
    <name type="common">Chinaberry tree</name>
    <dbReference type="NCBI Taxonomy" id="155640"/>
    <lineage>
        <taxon>Eukaryota</taxon>
        <taxon>Viridiplantae</taxon>
        <taxon>Streptophyta</taxon>
        <taxon>Embryophyta</taxon>
        <taxon>Tracheophyta</taxon>
        <taxon>Spermatophyta</taxon>
        <taxon>Magnoliopsida</taxon>
        <taxon>eudicotyledons</taxon>
        <taxon>Gunneridae</taxon>
        <taxon>Pentapetalae</taxon>
        <taxon>rosids</taxon>
        <taxon>malvids</taxon>
        <taxon>Sapindales</taxon>
        <taxon>Meliaceae</taxon>
        <taxon>Melia</taxon>
    </lineage>
</organism>
<dbReference type="EMBL" id="CM051395">
    <property type="protein sequence ID" value="KAJ4725958.1"/>
    <property type="molecule type" value="Genomic_DNA"/>
</dbReference>
<comment type="caution">
    <text evidence="1">The sequence shown here is derived from an EMBL/GenBank/DDBJ whole genome shotgun (WGS) entry which is preliminary data.</text>
</comment>
<evidence type="ECO:0000313" key="2">
    <source>
        <dbReference type="Proteomes" id="UP001164539"/>
    </source>
</evidence>
<evidence type="ECO:0000313" key="1">
    <source>
        <dbReference type="EMBL" id="KAJ4725958.1"/>
    </source>
</evidence>
<keyword evidence="2" id="KW-1185">Reference proteome</keyword>
<sequence>MEPDDLSFIEISGEDDSLLPLQHIPTDDVSSLNKIYFTCSPLQIPRSACSVNPPPLLSPIEGIKGTEDARKLDISSNRESAGKENVNSNKSEAPKLSMEPQQMKRKKKGGGYNLRKSLAWDKAFFTDEGVLDPSELSLISGNFGKSSGKMLSVIEEDGIESSGCNSEDLTALEENLFKDLPASNASEDRKSSGALFSKIGSSAGVSVASTSSAKRKVLSAHDVSRNKRSGPRPVASASCVSNVKRNQKAQPAVHIQRNVGLKASSNSIKGAQTDARSGLPGRSMAVKSSVQQARRNVANSALEVKSSARSQHPLVSKTNNTSQIDDRGPPLPTPGHVSNNYDGDSRKAAFSLPSGGSKQYTQLQTAKPSGLRMPSPSLGFFNQSKASASHSLSLRSNQACNVPESNISSSRKFGALNATHERAIPVPPKMPDMVNGVTASDTRIPSSIKGSSIPTSLNTNSHDKMQSDLCIKEVEKVELNVSSKSNSLGILNNQKKLHSSCSDIDQQSLQNAGPSRNEKIHMVDNESKSTDDKLPLYRAPSDQLKNDDNEGIAKIYPMSVDSSGTELENPLFVSHLQSTDITDNQCVEDKACNSLIRNHAASSESQSGDANSDSIKGTVKKQDDWLGSEHNINEQHKTQAEETMPCTTQVSIQGQKAWINSVALPKENRSSELENCKTAKLVDASPEDKFFNGGVVESSHGRLETEYAKEGKRYVTGVNFCTKSQVRDAEEQSVDGILSAGRVETVLCSSALDKMVVDNVSESLIAANGSDLKILAAICSMPLPVQDCGFNMAEIAERSHEDNSISGFTDAQFNHDIELHSQTTSEESEMISKDKKINMVTTVIAKVSCDCSNSRGSGGCELDLQHFETQPCVLEQTKNSVEVNDMIAAMQAKNHYVIDDVNEHKVIENTQYGLLMNKQYSNADLKSAYDISYCQQSTSKVHNDWMSNINTHIVCEQTVEGNQILQASDECLSEDSMPLEDSRESNTGKVADVCLDVKSYCRRGLESSQDLLEHEHVEERNEGVAGLDKTIEKSVVEDAPMQILESSLLVDSYNSNFKATVDDTCEQSPVRSLLDSDLEAAQSSLDARGLCLSDKLIVNNYSLEEYWDKNLCGNLVDAVLGKSDGCGNESRSSVFCTQVAVPVMEGGIDEEQKADCPSEDDDVQNIQVNELKNDILSEEASISLNNGSSNHQIKNELENPIFTTIDATMSSSGGVFQNIEVNVIKSDISTVDAETSISQRNGGSNCEMQLELEDAVLPTEDSNVIDFSRNSRNDKKQGNIVTKPPPHAVPFSDEWLAAFEAAGEEILTMKSGAVQNSPPDKSLPEPGPWSPVKRKNNQGIGPFDCTKFTNGNSNIPPS</sequence>
<gene>
    <name evidence="1" type="ORF">OWV82_004747</name>
</gene>
<name>A0ACC1YQZ7_MELAZ</name>
<protein>
    <submittedName>
        <fullName evidence="1">Retrovirus-related Pol polyprotein from transposon TNT 1-94</fullName>
    </submittedName>
</protein>
<proteinExistence type="predicted"/>
<reference evidence="1 2" key="1">
    <citation type="journal article" date="2023" name="Science">
        <title>Complex scaffold remodeling in plant triterpene biosynthesis.</title>
        <authorList>
            <person name="De La Pena R."/>
            <person name="Hodgson H."/>
            <person name="Liu J.C."/>
            <person name="Stephenson M.J."/>
            <person name="Martin A.C."/>
            <person name="Owen C."/>
            <person name="Harkess A."/>
            <person name="Leebens-Mack J."/>
            <person name="Jimenez L.E."/>
            <person name="Osbourn A."/>
            <person name="Sattely E.S."/>
        </authorList>
    </citation>
    <scope>NUCLEOTIDE SEQUENCE [LARGE SCALE GENOMIC DNA]</scope>
    <source>
        <strain evidence="2">cv. JPN11</strain>
        <tissue evidence="1">Leaf</tissue>
    </source>
</reference>
<accession>A0ACC1YQZ7</accession>
<dbReference type="Proteomes" id="UP001164539">
    <property type="component" value="Chromosome 2"/>
</dbReference>